<organism evidence="2 3">
    <name type="scientific">Clostridium gallinarum</name>
    <dbReference type="NCBI Taxonomy" id="2762246"/>
    <lineage>
        <taxon>Bacteria</taxon>
        <taxon>Bacillati</taxon>
        <taxon>Bacillota</taxon>
        <taxon>Clostridia</taxon>
        <taxon>Eubacteriales</taxon>
        <taxon>Clostridiaceae</taxon>
        <taxon>Clostridium</taxon>
    </lineage>
</organism>
<dbReference type="PROSITE" id="PS51482">
    <property type="entry name" value="DEGV"/>
    <property type="match status" value="1"/>
</dbReference>
<keyword evidence="1" id="KW-0446">Lipid-binding</keyword>
<gene>
    <name evidence="2" type="ORF">H9660_09635</name>
</gene>
<keyword evidence="3" id="KW-1185">Reference proteome</keyword>
<protein>
    <submittedName>
        <fullName evidence="2">DegV family protein</fullName>
    </submittedName>
</protein>
<sequence length="283" mass="31131">MGIKIVTDSTSYIPSEYIEKYDIKVVSLNVILNGVSKREVDIDNKYFYKEMNESNEIPKSSQPIPQEMIDIFKEIVEAGDSIVGIFLSSKMSGAYSTANMIKEMILEEYKDADIHILDSKTNCMQMGFAVIEAAKASAEGKGINEIISIAEHVFNNSRFLFAPETLDYLKKGGRIGGAAALFGNILQIRPILTVVDGETSVFKKVRTRKKVIDEIVNEALADIKANGLGDIIVHHINCEEDGLKLAKVLEEKLSRKVSIQSIGPVIGLHVGPGSIGIAYYTRA</sequence>
<evidence type="ECO:0000313" key="2">
    <source>
        <dbReference type="EMBL" id="MBD7915409.1"/>
    </source>
</evidence>
<dbReference type="EMBL" id="JACSQZ010000032">
    <property type="protein sequence ID" value="MBD7915409.1"/>
    <property type="molecule type" value="Genomic_DNA"/>
</dbReference>
<dbReference type="RefSeq" id="WP_191750171.1">
    <property type="nucleotide sequence ID" value="NZ_JACSQZ010000032.1"/>
</dbReference>
<dbReference type="Gene3D" id="3.30.1180.10">
    <property type="match status" value="1"/>
</dbReference>
<accession>A0ABR8Q4Q4</accession>
<dbReference type="NCBIfam" id="TIGR00762">
    <property type="entry name" value="DegV"/>
    <property type="match status" value="1"/>
</dbReference>
<name>A0ABR8Q4Q4_9CLOT</name>
<comment type="caution">
    <text evidence="2">The sequence shown here is derived from an EMBL/GenBank/DDBJ whole genome shotgun (WGS) entry which is preliminary data.</text>
</comment>
<dbReference type="PANTHER" id="PTHR33434:SF2">
    <property type="entry name" value="FATTY ACID-BINDING PROTEIN TM_1468"/>
    <property type="match status" value="1"/>
</dbReference>
<dbReference type="SUPFAM" id="SSF82549">
    <property type="entry name" value="DAK1/DegV-like"/>
    <property type="match status" value="1"/>
</dbReference>
<proteinExistence type="predicted"/>
<dbReference type="Proteomes" id="UP000640335">
    <property type="component" value="Unassembled WGS sequence"/>
</dbReference>
<reference evidence="2 3" key="1">
    <citation type="submission" date="2020-08" db="EMBL/GenBank/DDBJ databases">
        <title>A Genomic Blueprint of the Chicken Gut Microbiome.</title>
        <authorList>
            <person name="Gilroy R."/>
            <person name="Ravi A."/>
            <person name="Getino M."/>
            <person name="Pursley I."/>
            <person name="Horton D.L."/>
            <person name="Alikhan N.-F."/>
            <person name="Baker D."/>
            <person name="Gharbi K."/>
            <person name="Hall N."/>
            <person name="Watson M."/>
            <person name="Adriaenssens E.M."/>
            <person name="Foster-Nyarko E."/>
            <person name="Jarju S."/>
            <person name="Secka A."/>
            <person name="Antonio M."/>
            <person name="Oren A."/>
            <person name="Chaudhuri R."/>
            <person name="La Ragione R.M."/>
            <person name="Hildebrand F."/>
            <person name="Pallen M.J."/>
        </authorList>
    </citation>
    <scope>NUCLEOTIDE SEQUENCE [LARGE SCALE GENOMIC DNA]</scope>
    <source>
        <strain evidence="2 3">Sa3CUN1</strain>
    </source>
</reference>
<dbReference type="PANTHER" id="PTHR33434">
    <property type="entry name" value="DEGV DOMAIN-CONTAINING PROTEIN DR_1986-RELATED"/>
    <property type="match status" value="1"/>
</dbReference>
<dbReference type="Gene3D" id="3.40.50.10170">
    <property type="match status" value="1"/>
</dbReference>
<dbReference type="InterPro" id="IPR003797">
    <property type="entry name" value="DegV"/>
</dbReference>
<dbReference type="InterPro" id="IPR050270">
    <property type="entry name" value="DegV_domain_contain"/>
</dbReference>
<evidence type="ECO:0000256" key="1">
    <source>
        <dbReference type="ARBA" id="ARBA00023121"/>
    </source>
</evidence>
<dbReference type="InterPro" id="IPR043168">
    <property type="entry name" value="DegV_C"/>
</dbReference>
<evidence type="ECO:0000313" key="3">
    <source>
        <dbReference type="Proteomes" id="UP000640335"/>
    </source>
</evidence>
<dbReference type="Pfam" id="PF02645">
    <property type="entry name" value="DegV"/>
    <property type="match status" value="1"/>
</dbReference>